<evidence type="ECO:0000313" key="3">
    <source>
        <dbReference type="Proteomes" id="UP000683310"/>
    </source>
</evidence>
<dbReference type="PANTHER" id="PTHR35585">
    <property type="entry name" value="HHE DOMAIN PROTEIN (AFU_ORTHOLOGUE AFUA_4G00730)"/>
    <property type="match status" value="1"/>
</dbReference>
<protein>
    <submittedName>
        <fullName evidence="2">Hemerythrin domain-containing protein</fullName>
    </submittedName>
</protein>
<evidence type="ECO:0000259" key="1">
    <source>
        <dbReference type="Pfam" id="PF01814"/>
    </source>
</evidence>
<sequence length="188" mass="21191">MSENDADVVDLLVSQHGQIKHATERVLGSSGPDKLDSFRDLVRLLAVHEAAEEEVIHPAARQHSVSDEVVDRRLQEERQAEHMLAELYEIGVQHQDFDAKFRVFAEGVTEHTEREEKEEFGPLLLHASQVERVRLARVVRFAEAIAPTSPYVRVGESAMANLLTGPPLGLFDRLRNAIRDARIQSREA</sequence>
<dbReference type="EMBL" id="CP074371">
    <property type="protein sequence ID" value="QVI25137.1"/>
    <property type="molecule type" value="Genomic_DNA"/>
</dbReference>
<dbReference type="Pfam" id="PF01814">
    <property type="entry name" value="Hemerythrin"/>
    <property type="match status" value="1"/>
</dbReference>
<feature type="domain" description="Hemerythrin-like" evidence="1">
    <location>
        <begin position="8"/>
        <end position="120"/>
    </location>
</feature>
<keyword evidence="3" id="KW-1185">Reference proteome</keyword>
<dbReference type="Gene3D" id="1.20.120.520">
    <property type="entry name" value="nmb1532 protein domain like"/>
    <property type="match status" value="1"/>
</dbReference>
<reference evidence="2 3" key="1">
    <citation type="submission" date="2021-04" db="EMBL/GenBank/DDBJ databases">
        <title>Nocardia tengchongensis.</title>
        <authorList>
            <person name="Zhuang k."/>
            <person name="Ran Y."/>
            <person name="Li W."/>
        </authorList>
    </citation>
    <scope>NUCLEOTIDE SEQUENCE [LARGE SCALE GENOMIC DNA]</scope>
    <source>
        <strain evidence="2 3">CFH S0057</strain>
    </source>
</reference>
<evidence type="ECO:0000313" key="2">
    <source>
        <dbReference type="EMBL" id="QVI25137.1"/>
    </source>
</evidence>
<gene>
    <name evidence="2" type="ORF">KHQ06_26195</name>
</gene>
<accession>A0ABX8CZK1</accession>
<dbReference type="PANTHER" id="PTHR35585:SF1">
    <property type="entry name" value="HHE DOMAIN PROTEIN (AFU_ORTHOLOGUE AFUA_4G00730)"/>
    <property type="match status" value="1"/>
</dbReference>
<dbReference type="InterPro" id="IPR012312">
    <property type="entry name" value="Hemerythrin-like"/>
</dbReference>
<organism evidence="2 3">
    <name type="scientific">Nocardia tengchongensis</name>
    <dbReference type="NCBI Taxonomy" id="2055889"/>
    <lineage>
        <taxon>Bacteria</taxon>
        <taxon>Bacillati</taxon>
        <taxon>Actinomycetota</taxon>
        <taxon>Actinomycetes</taxon>
        <taxon>Mycobacteriales</taxon>
        <taxon>Nocardiaceae</taxon>
        <taxon>Nocardia</taxon>
    </lineage>
</organism>
<name>A0ABX8CZK1_9NOCA</name>
<dbReference type="Proteomes" id="UP000683310">
    <property type="component" value="Chromosome"/>
</dbReference>
<proteinExistence type="predicted"/>